<accession>A0A2T4D5W9</accession>
<evidence type="ECO:0000256" key="2">
    <source>
        <dbReference type="ARBA" id="ARBA00022884"/>
    </source>
</evidence>
<dbReference type="Pfam" id="PF04352">
    <property type="entry name" value="ProQ"/>
    <property type="match status" value="1"/>
</dbReference>
<dbReference type="SUPFAM" id="SSF48657">
    <property type="entry name" value="FinO-like"/>
    <property type="match status" value="1"/>
</dbReference>
<dbReference type="GO" id="GO:0005829">
    <property type="term" value="C:cytosol"/>
    <property type="evidence" value="ECO:0007669"/>
    <property type="project" value="TreeGrafter"/>
</dbReference>
<dbReference type="PANTHER" id="PTHR38106">
    <property type="entry name" value="RNA CHAPERONE PROQ"/>
    <property type="match status" value="1"/>
</dbReference>
<dbReference type="Pfam" id="PF17516">
    <property type="entry name" value="ProQ_C"/>
    <property type="match status" value="1"/>
</dbReference>
<organism evidence="6 7">
    <name type="scientific">Pseudidiomarina aestuarii</name>
    <dbReference type="NCBI Taxonomy" id="624146"/>
    <lineage>
        <taxon>Bacteria</taxon>
        <taxon>Pseudomonadati</taxon>
        <taxon>Pseudomonadota</taxon>
        <taxon>Gammaproteobacteria</taxon>
        <taxon>Alteromonadales</taxon>
        <taxon>Idiomarinaceae</taxon>
        <taxon>Pseudidiomarina</taxon>
    </lineage>
</organism>
<dbReference type="GO" id="GO:0033592">
    <property type="term" value="F:RNA strand annealing activity"/>
    <property type="evidence" value="ECO:0007669"/>
    <property type="project" value="UniProtKB-UniRule"/>
</dbReference>
<proteinExistence type="inferred from homology"/>
<feature type="region of interest" description="Disordered" evidence="5">
    <location>
        <begin position="95"/>
        <end position="151"/>
    </location>
</feature>
<gene>
    <name evidence="4" type="primary">proQ</name>
    <name evidence="6" type="ORF">C9927_02240</name>
</gene>
<keyword evidence="1 4" id="KW-0963">Cytoplasm</keyword>
<dbReference type="AlphaFoldDB" id="A0A2T4D5W9"/>
<comment type="function">
    <text evidence="4">RNA chaperone with significant RNA binding, RNA strand exchange and RNA duplexing activities.</text>
</comment>
<dbReference type="InterPro" id="IPR036442">
    <property type="entry name" value="ProQ/FinO_sf"/>
</dbReference>
<dbReference type="GO" id="GO:0010608">
    <property type="term" value="P:post-transcriptional regulation of gene expression"/>
    <property type="evidence" value="ECO:0007669"/>
    <property type="project" value="InterPro"/>
</dbReference>
<dbReference type="PANTHER" id="PTHR38106:SF1">
    <property type="entry name" value="RNA CHAPERONE PROQ"/>
    <property type="match status" value="1"/>
</dbReference>
<evidence type="ECO:0000313" key="7">
    <source>
        <dbReference type="Proteomes" id="UP000242087"/>
    </source>
</evidence>
<keyword evidence="3 4" id="KW-0143">Chaperone</keyword>
<dbReference type="EMBL" id="PYVF01000021">
    <property type="protein sequence ID" value="PTB89211.1"/>
    <property type="molecule type" value="Genomic_DNA"/>
</dbReference>
<keyword evidence="2 4" id="KW-0694">RNA-binding</keyword>
<protein>
    <recommendedName>
        <fullName evidence="4">RNA chaperone ProQ</fullName>
    </recommendedName>
</protein>
<sequence>MTEVKKLSNNKEVLAYLVEKFPACFSIAGEAKPLKIGIFEDLASRLENDEAVSKTRIRTALRHYTNSWRYLRAVKEGAMRVDLDGADAGLVEADHQQHAQETLTQSKAVVAERKKEAKPASTERSTRPPAKRKEQSKPPRRAKTKAAPPKPKIQTELATEFPVGKAVFVNAGNTPVAGEIVETIGNDVQVQLHNGLTVKVNKAAILVAK</sequence>
<reference evidence="6 7" key="1">
    <citation type="submission" date="2018-03" db="EMBL/GenBank/DDBJ databases">
        <title>Cross-interface Injection: A General Nanoliter Liquid Handling Method Applied to Single Cells Genome Amplification Automated Nanoliter Liquid Handling Applied to Single Cell Multiple Displacement Amplification.</title>
        <authorList>
            <person name="Yun J."/>
            <person name="Xu P."/>
            <person name="Xu J."/>
            <person name="Dai X."/>
            <person name="Wang Y."/>
            <person name="Zheng X."/>
            <person name="Cao C."/>
            <person name="Yi Q."/>
            <person name="Zhu Y."/>
            <person name="Wang L."/>
            <person name="Dong Z."/>
            <person name="Huang Y."/>
            <person name="Huang L."/>
            <person name="Du W."/>
        </authorList>
    </citation>
    <scope>NUCLEOTIDE SEQUENCE [LARGE SCALE GENOMIC DNA]</scope>
    <source>
        <strain evidence="6 7">A12-4</strain>
    </source>
</reference>
<evidence type="ECO:0000256" key="1">
    <source>
        <dbReference type="ARBA" id="ARBA00022490"/>
    </source>
</evidence>
<comment type="similarity">
    <text evidence="4">Belongs to the ProQ family.</text>
</comment>
<evidence type="ECO:0000256" key="3">
    <source>
        <dbReference type="ARBA" id="ARBA00023186"/>
    </source>
</evidence>
<dbReference type="Proteomes" id="UP000242087">
    <property type="component" value="Unassembled WGS sequence"/>
</dbReference>
<dbReference type="InterPro" id="IPR023529">
    <property type="entry name" value="ProQ"/>
</dbReference>
<evidence type="ECO:0000256" key="4">
    <source>
        <dbReference type="HAMAP-Rule" id="MF_00749"/>
    </source>
</evidence>
<dbReference type="Gene3D" id="1.10.1710.10">
    <property type="entry name" value="ProQ/FinO domain"/>
    <property type="match status" value="1"/>
</dbReference>
<dbReference type="InterPro" id="IPR016103">
    <property type="entry name" value="ProQ/FinO"/>
</dbReference>
<dbReference type="HAMAP" id="MF_00749">
    <property type="entry name" value="ProQ"/>
    <property type="match status" value="1"/>
</dbReference>
<evidence type="ECO:0000256" key="5">
    <source>
        <dbReference type="SAM" id="MobiDB-lite"/>
    </source>
</evidence>
<dbReference type="SMART" id="SM00945">
    <property type="entry name" value="ProQ"/>
    <property type="match status" value="1"/>
</dbReference>
<comment type="subcellular location">
    <subcellularLocation>
        <location evidence="4">Cytoplasm</location>
    </subcellularLocation>
</comment>
<dbReference type="InterPro" id="IPR035236">
    <property type="entry name" value="ProQ_C"/>
</dbReference>
<name>A0A2T4D5W9_9GAMM</name>
<dbReference type="GO" id="GO:0034057">
    <property type="term" value="F:RNA strand-exchange activity"/>
    <property type="evidence" value="ECO:0007669"/>
    <property type="project" value="UniProtKB-UniRule"/>
</dbReference>
<comment type="caution">
    <text evidence="6">The sequence shown here is derived from an EMBL/GenBank/DDBJ whole genome shotgun (WGS) entry which is preliminary data.</text>
</comment>
<dbReference type="NCBIfam" id="NF003434">
    <property type="entry name" value="PRK04950.1"/>
    <property type="match status" value="1"/>
</dbReference>
<evidence type="ECO:0000313" key="6">
    <source>
        <dbReference type="EMBL" id="PTB89211.1"/>
    </source>
</evidence>